<comment type="caution">
    <text evidence="2">The sequence shown here is derived from an EMBL/GenBank/DDBJ whole genome shotgun (WGS) entry which is preliminary data.</text>
</comment>
<dbReference type="OrthoDB" id="2429066at2759"/>
<keyword evidence="3" id="KW-1185">Reference proteome</keyword>
<dbReference type="GO" id="GO:0004540">
    <property type="term" value="F:RNA nuclease activity"/>
    <property type="evidence" value="ECO:0007669"/>
    <property type="project" value="InterPro"/>
</dbReference>
<dbReference type="Gene3D" id="3.40.50.1010">
    <property type="entry name" value="5'-nuclease"/>
    <property type="match status" value="1"/>
</dbReference>
<gene>
    <name evidence="2" type="ORF">DERYTH_LOCUS10348</name>
</gene>
<evidence type="ECO:0000313" key="3">
    <source>
        <dbReference type="Proteomes" id="UP000789405"/>
    </source>
</evidence>
<evidence type="ECO:0000259" key="1">
    <source>
        <dbReference type="Pfam" id="PF01936"/>
    </source>
</evidence>
<dbReference type="AlphaFoldDB" id="A0A9N9H2X3"/>
<proteinExistence type="predicted"/>
<protein>
    <submittedName>
        <fullName evidence="2">15730_t:CDS:1</fullName>
    </submittedName>
</protein>
<evidence type="ECO:0000313" key="2">
    <source>
        <dbReference type="EMBL" id="CAG8654156.1"/>
    </source>
</evidence>
<accession>A0A9N9H2X3</accession>
<dbReference type="Pfam" id="PF01936">
    <property type="entry name" value="NYN"/>
    <property type="match status" value="1"/>
</dbReference>
<feature type="non-terminal residue" evidence="2">
    <location>
        <position position="170"/>
    </location>
</feature>
<name>A0A9N9H2X3_9GLOM</name>
<feature type="domain" description="NYN" evidence="1">
    <location>
        <begin position="19"/>
        <end position="82"/>
    </location>
</feature>
<reference evidence="2" key="1">
    <citation type="submission" date="2021-06" db="EMBL/GenBank/DDBJ databases">
        <authorList>
            <person name="Kallberg Y."/>
            <person name="Tangrot J."/>
            <person name="Rosling A."/>
        </authorList>
    </citation>
    <scope>NUCLEOTIDE SEQUENCE</scope>
    <source>
        <strain evidence="2">MA453B</strain>
    </source>
</reference>
<dbReference type="Proteomes" id="UP000789405">
    <property type="component" value="Unassembled WGS sequence"/>
</dbReference>
<sequence>QGYEVAVFDRNPRSHLGKVKLSMSVLKTIYTNNPGILILISGDRDYTPVVETALENNWIVQIWFWTSGMSSKLKSKTHFYSLDDCYRSFAYGLGPDPTGIMKVLEITDGEIKSWKDENLIEWFNTLNLFGWWNRLGSSAVQIYFDNQVNLEMMKNFIKNNYQKVQIREKN</sequence>
<dbReference type="InterPro" id="IPR021139">
    <property type="entry name" value="NYN"/>
</dbReference>
<organism evidence="2 3">
    <name type="scientific">Dentiscutata erythropus</name>
    <dbReference type="NCBI Taxonomy" id="1348616"/>
    <lineage>
        <taxon>Eukaryota</taxon>
        <taxon>Fungi</taxon>
        <taxon>Fungi incertae sedis</taxon>
        <taxon>Mucoromycota</taxon>
        <taxon>Glomeromycotina</taxon>
        <taxon>Glomeromycetes</taxon>
        <taxon>Diversisporales</taxon>
        <taxon>Gigasporaceae</taxon>
        <taxon>Dentiscutata</taxon>
    </lineage>
</organism>
<dbReference type="EMBL" id="CAJVPY010005981">
    <property type="protein sequence ID" value="CAG8654156.1"/>
    <property type="molecule type" value="Genomic_DNA"/>
</dbReference>